<reference evidence="1 2" key="1">
    <citation type="submission" date="2017-08" db="EMBL/GenBank/DDBJ databases">
        <title>Infants hospitalized years apart are colonized by the same room-sourced microbial strains.</title>
        <authorList>
            <person name="Brooks B."/>
            <person name="Olm M.R."/>
            <person name="Firek B.A."/>
            <person name="Baker R."/>
            <person name="Thomas B.C."/>
            <person name="Morowitz M.J."/>
            <person name="Banfield J.F."/>
        </authorList>
    </citation>
    <scope>NUCLEOTIDE SEQUENCE [LARGE SCALE GENOMIC DNA]</scope>
    <source>
        <strain evidence="1">S2_018_000_R2_101</strain>
    </source>
</reference>
<dbReference type="Proteomes" id="UP000249066">
    <property type="component" value="Unassembled WGS sequence"/>
</dbReference>
<name>A0A2W5AB34_9SPHN</name>
<dbReference type="PROSITE" id="PS51257">
    <property type="entry name" value="PROKAR_LIPOPROTEIN"/>
    <property type="match status" value="1"/>
</dbReference>
<protein>
    <submittedName>
        <fullName evidence="1">Uncharacterized protein</fullName>
    </submittedName>
</protein>
<gene>
    <name evidence="1" type="ORF">DI623_09520</name>
</gene>
<evidence type="ECO:0000313" key="2">
    <source>
        <dbReference type="Proteomes" id="UP000249066"/>
    </source>
</evidence>
<proteinExistence type="predicted"/>
<evidence type="ECO:0000313" key="1">
    <source>
        <dbReference type="EMBL" id="PZO89639.1"/>
    </source>
</evidence>
<dbReference type="EMBL" id="QFNN01000051">
    <property type="protein sequence ID" value="PZO89639.1"/>
    <property type="molecule type" value="Genomic_DNA"/>
</dbReference>
<sequence>MARLPLRLAFAIAAPLLLLGCFLTPGKFVSTLSINADRSFAFTYKGEVYARDGDAAAALGKTASGGDDQQDDDDATQAAFILTAQQKGGEGGESAAEKAEKKAAADARNRAIAAALARESGYRSVQYVGDGKFLIDYAISGTLDHSFIYPFNTDAEIVFPFIAIELRGKDMVRVKAPAFANDNDMPGGDGAASKLDGSFTLDTDAEIVSQNNEDGATAANGRKTIVWRATPLTREAPTASLRVAPLK</sequence>
<comment type="caution">
    <text evidence="1">The sequence shown here is derived from an EMBL/GenBank/DDBJ whole genome shotgun (WGS) entry which is preliminary data.</text>
</comment>
<organism evidence="1 2">
    <name type="scientific">Sphingomonas sanxanigenens</name>
    <dbReference type="NCBI Taxonomy" id="397260"/>
    <lineage>
        <taxon>Bacteria</taxon>
        <taxon>Pseudomonadati</taxon>
        <taxon>Pseudomonadota</taxon>
        <taxon>Alphaproteobacteria</taxon>
        <taxon>Sphingomonadales</taxon>
        <taxon>Sphingomonadaceae</taxon>
        <taxon>Sphingomonas</taxon>
    </lineage>
</organism>
<accession>A0A2W5AB34</accession>
<dbReference type="AlphaFoldDB" id="A0A2W5AB34"/>